<dbReference type="OrthoDB" id="1099977at2759"/>
<evidence type="ECO:0000313" key="2">
    <source>
        <dbReference type="EMBL" id="KAG2324142.1"/>
    </source>
</evidence>
<reference evidence="2 3" key="1">
    <citation type="submission" date="2020-02" db="EMBL/GenBank/DDBJ databases">
        <authorList>
            <person name="Ma Q."/>
            <person name="Huang Y."/>
            <person name="Song X."/>
            <person name="Pei D."/>
        </authorList>
    </citation>
    <scope>NUCLEOTIDE SEQUENCE [LARGE SCALE GENOMIC DNA]</scope>
    <source>
        <strain evidence="2">Sxm20200214</strain>
        <tissue evidence="2">Leaf</tissue>
    </source>
</reference>
<organism evidence="2 3">
    <name type="scientific">Brassica carinata</name>
    <name type="common">Ethiopian mustard</name>
    <name type="synonym">Abyssinian cabbage</name>
    <dbReference type="NCBI Taxonomy" id="52824"/>
    <lineage>
        <taxon>Eukaryota</taxon>
        <taxon>Viridiplantae</taxon>
        <taxon>Streptophyta</taxon>
        <taxon>Embryophyta</taxon>
        <taxon>Tracheophyta</taxon>
        <taxon>Spermatophyta</taxon>
        <taxon>Magnoliopsida</taxon>
        <taxon>eudicotyledons</taxon>
        <taxon>Gunneridae</taxon>
        <taxon>Pentapetalae</taxon>
        <taxon>rosids</taxon>
        <taxon>malvids</taxon>
        <taxon>Brassicales</taxon>
        <taxon>Brassicaceae</taxon>
        <taxon>Brassiceae</taxon>
        <taxon>Brassica</taxon>
    </lineage>
</organism>
<protein>
    <submittedName>
        <fullName evidence="2">Uncharacterized protein</fullName>
    </submittedName>
</protein>
<evidence type="ECO:0000313" key="3">
    <source>
        <dbReference type="Proteomes" id="UP000886595"/>
    </source>
</evidence>
<dbReference type="AlphaFoldDB" id="A0A8X8B7C7"/>
<evidence type="ECO:0000256" key="1">
    <source>
        <dbReference type="SAM" id="MobiDB-lite"/>
    </source>
</evidence>
<feature type="compositionally biased region" description="Polar residues" evidence="1">
    <location>
        <begin position="7"/>
        <end position="22"/>
    </location>
</feature>
<name>A0A8X8B7C7_BRACI</name>
<feature type="region of interest" description="Disordered" evidence="1">
    <location>
        <begin position="1"/>
        <end position="22"/>
    </location>
</feature>
<dbReference type="Proteomes" id="UP000886595">
    <property type="component" value="Unassembled WGS sequence"/>
</dbReference>
<dbReference type="EMBL" id="JAAMPC010000002">
    <property type="protein sequence ID" value="KAG2324142.1"/>
    <property type="molecule type" value="Genomic_DNA"/>
</dbReference>
<keyword evidence="3" id="KW-1185">Reference proteome</keyword>
<sequence length="103" mass="11841">MIYCYRSSPTDGDDSASTAIDPNARKTTISRSVYRHAPFSTRRKMLDRKRRWRPSLSVISEDASTVFAGESSGHRRTNVTFGKSVARRMTPFSHREMTLKRAW</sequence>
<proteinExistence type="predicted"/>
<comment type="caution">
    <text evidence="2">The sequence shown here is derived from an EMBL/GenBank/DDBJ whole genome shotgun (WGS) entry which is preliminary data.</text>
</comment>
<gene>
    <name evidence="2" type="ORF">Bca52824_006870</name>
</gene>
<accession>A0A8X8B7C7</accession>